<dbReference type="AlphaFoldDB" id="A0A8J4XET8"/>
<reference evidence="2" key="1">
    <citation type="submission" date="2020-07" db="EMBL/GenBank/DDBJ databases">
        <title>Clarias magur genome sequencing, assembly and annotation.</title>
        <authorList>
            <person name="Kushwaha B."/>
            <person name="Kumar R."/>
            <person name="Das P."/>
            <person name="Joshi C.G."/>
            <person name="Kumar D."/>
            <person name="Nagpure N.S."/>
            <person name="Pandey M."/>
            <person name="Agarwal S."/>
            <person name="Srivastava S."/>
            <person name="Singh M."/>
            <person name="Sahoo L."/>
            <person name="Jayasankar P."/>
            <person name="Meher P.K."/>
            <person name="Koringa P.G."/>
            <person name="Iquebal M.A."/>
            <person name="Das S.P."/>
            <person name="Bit A."/>
            <person name="Patnaik S."/>
            <person name="Patel N."/>
            <person name="Shah T.M."/>
            <person name="Hinsu A."/>
            <person name="Jena J.K."/>
        </authorList>
    </citation>
    <scope>NUCLEOTIDE SEQUENCE</scope>
    <source>
        <strain evidence="2">CIFAMagur01</strain>
        <tissue evidence="2">Testis</tissue>
    </source>
</reference>
<organism evidence="2 3">
    <name type="scientific">Clarias magur</name>
    <name type="common">Asian catfish</name>
    <name type="synonym">Macropteronotus magur</name>
    <dbReference type="NCBI Taxonomy" id="1594786"/>
    <lineage>
        <taxon>Eukaryota</taxon>
        <taxon>Metazoa</taxon>
        <taxon>Chordata</taxon>
        <taxon>Craniata</taxon>
        <taxon>Vertebrata</taxon>
        <taxon>Euteleostomi</taxon>
        <taxon>Actinopterygii</taxon>
        <taxon>Neopterygii</taxon>
        <taxon>Teleostei</taxon>
        <taxon>Ostariophysi</taxon>
        <taxon>Siluriformes</taxon>
        <taxon>Clariidae</taxon>
        <taxon>Clarias</taxon>
    </lineage>
</organism>
<evidence type="ECO:0000313" key="3">
    <source>
        <dbReference type="Proteomes" id="UP000727407"/>
    </source>
</evidence>
<accession>A0A8J4XET8</accession>
<feature type="compositionally biased region" description="Polar residues" evidence="1">
    <location>
        <begin position="16"/>
        <end position="30"/>
    </location>
</feature>
<comment type="caution">
    <text evidence="2">The sequence shown here is derived from an EMBL/GenBank/DDBJ whole genome shotgun (WGS) entry which is preliminary data.</text>
</comment>
<keyword evidence="3" id="KW-1185">Reference proteome</keyword>
<sequence>YQDDLLISVSRCHSEASSINPKTGLQSQASGRGVKVSPSVSELQADGLGNYLVPEEDRHADYHMTRHYDGMRRPRSRPQGWDTLHHIKDPEKLEKPVIYTPSNT</sequence>
<dbReference type="EMBL" id="QNUK01000083">
    <property type="protein sequence ID" value="KAF5902925.1"/>
    <property type="molecule type" value="Genomic_DNA"/>
</dbReference>
<keyword evidence="2" id="KW-0503">Monooxygenase</keyword>
<name>A0A8J4XET8_CLAMG</name>
<protein>
    <submittedName>
        <fullName evidence="2">Cytochrome P450 monooxygenase ATR4</fullName>
    </submittedName>
</protein>
<evidence type="ECO:0000313" key="2">
    <source>
        <dbReference type="EMBL" id="KAF5902925.1"/>
    </source>
</evidence>
<evidence type="ECO:0000256" key="1">
    <source>
        <dbReference type="SAM" id="MobiDB-lite"/>
    </source>
</evidence>
<gene>
    <name evidence="2" type="primary">atr4</name>
    <name evidence="2" type="ORF">DAT39_007415</name>
</gene>
<feature type="region of interest" description="Disordered" evidence="1">
    <location>
        <begin position="16"/>
        <end position="38"/>
    </location>
</feature>
<dbReference type="Proteomes" id="UP000727407">
    <property type="component" value="Unassembled WGS sequence"/>
</dbReference>
<feature type="non-terminal residue" evidence="2">
    <location>
        <position position="104"/>
    </location>
</feature>
<dbReference type="GO" id="GO:0004497">
    <property type="term" value="F:monooxygenase activity"/>
    <property type="evidence" value="ECO:0007669"/>
    <property type="project" value="UniProtKB-KW"/>
</dbReference>
<keyword evidence="2" id="KW-0560">Oxidoreductase</keyword>
<proteinExistence type="predicted"/>